<sequence>MMNELKKCPLCGSKVKWCGESEPNPEDNHLCDHIECTNADCGADFSFSHNNDIYPDNSDDMTPKELMQIDRDYSAQRFNRRANSE</sequence>
<gene>
    <name evidence="1" type="ORF">GTH24_15305</name>
</gene>
<keyword evidence="2" id="KW-1185">Reference proteome</keyword>
<dbReference type="EMBL" id="CP047344">
    <property type="protein sequence ID" value="QIF95178.1"/>
    <property type="molecule type" value="Genomic_DNA"/>
</dbReference>
<evidence type="ECO:0000313" key="2">
    <source>
        <dbReference type="Proteomes" id="UP000503287"/>
    </source>
</evidence>
<dbReference type="RefSeq" id="WP_164526651.1">
    <property type="nucleotide sequence ID" value="NZ_CP047344.1"/>
</dbReference>
<dbReference type="AlphaFoldDB" id="A0A6G6SKC7"/>
<proteinExistence type="predicted"/>
<evidence type="ECO:0000313" key="1">
    <source>
        <dbReference type="EMBL" id="QIF95178.1"/>
    </source>
</evidence>
<protein>
    <submittedName>
        <fullName evidence="1">Uncharacterized protein</fullName>
    </submittedName>
</protein>
<dbReference type="Proteomes" id="UP000503287">
    <property type="component" value="Chromosome"/>
</dbReference>
<accession>A0A6G6SKC7</accession>
<organism evidence="1 2">
    <name type="scientific">Proteus vulgaris</name>
    <dbReference type="NCBI Taxonomy" id="585"/>
    <lineage>
        <taxon>Bacteria</taxon>
        <taxon>Pseudomonadati</taxon>
        <taxon>Pseudomonadota</taxon>
        <taxon>Gammaproteobacteria</taxon>
        <taxon>Enterobacterales</taxon>
        <taxon>Morganellaceae</taxon>
        <taxon>Proteus</taxon>
    </lineage>
</organism>
<name>A0A6G6SKC7_PROVU</name>
<reference evidence="1 2" key="1">
    <citation type="submission" date="2020-01" db="EMBL/GenBank/DDBJ databases">
        <title>The genomic epidemiology of tigecycline resistance gene tet(X) variants in a swine farm in China.</title>
        <authorList>
            <person name="Peng K."/>
            <person name="Li R."/>
        </authorList>
    </citation>
    <scope>NUCLEOTIDE SEQUENCE [LARGE SCALE GENOMIC DNA]</scope>
    <source>
        <strain evidence="1 2">ZN3</strain>
    </source>
</reference>